<proteinExistence type="predicted"/>
<evidence type="ECO:0000256" key="9">
    <source>
        <dbReference type="SAM" id="MobiDB-lite"/>
    </source>
</evidence>
<comment type="cofactor">
    <cofactor evidence="2">
        <name>FAD</name>
        <dbReference type="ChEBI" id="CHEBI:57692"/>
    </cofactor>
</comment>
<keyword evidence="14" id="KW-1185">Reference proteome</keyword>
<feature type="region of interest" description="Disordered" evidence="9">
    <location>
        <begin position="485"/>
        <end position="514"/>
    </location>
</feature>
<dbReference type="InterPro" id="IPR036188">
    <property type="entry name" value="FAD/NAD-bd_sf"/>
</dbReference>
<evidence type="ECO:0000256" key="8">
    <source>
        <dbReference type="ARBA" id="ARBA00049922"/>
    </source>
</evidence>
<evidence type="ECO:0000313" key="11">
    <source>
        <dbReference type="EMBL" id="CCI86405.1"/>
    </source>
</evidence>
<comment type="catalytic activity">
    <reaction evidence="8">
        <text>dihydrourocanate + A = urocanate + AH2</text>
        <dbReference type="Rhea" id="RHEA:36059"/>
        <dbReference type="ChEBI" id="CHEBI:13193"/>
        <dbReference type="ChEBI" id="CHEBI:17499"/>
        <dbReference type="ChEBI" id="CHEBI:27247"/>
        <dbReference type="ChEBI" id="CHEBI:72991"/>
        <dbReference type="EC" id="1.3.99.33"/>
    </reaction>
</comment>
<evidence type="ECO:0000256" key="7">
    <source>
        <dbReference type="ARBA" id="ARBA00023002"/>
    </source>
</evidence>
<keyword evidence="7" id="KW-0560">Oxidoreductase</keyword>
<dbReference type="STRING" id="1423751.FC38_GL001223"/>
<evidence type="ECO:0000313" key="13">
    <source>
        <dbReference type="Proteomes" id="UP000009326"/>
    </source>
</evidence>
<protein>
    <recommendedName>
        <fullName evidence="4">Urocanate reductase</fullName>
        <ecNumber evidence="3">1.3.99.33</ecNumber>
    </recommendedName>
</protein>
<gene>
    <name evidence="11" type="ORF">BN52_07345</name>
    <name evidence="12" type="ORF">FC38_GL001223</name>
</gene>
<dbReference type="InterPro" id="IPR050315">
    <property type="entry name" value="FAD-oxidoreductase_2"/>
</dbReference>
<dbReference type="InterPro" id="IPR003953">
    <property type="entry name" value="FAD-dep_OxRdtase_2_FAD-bd"/>
</dbReference>
<evidence type="ECO:0000256" key="5">
    <source>
        <dbReference type="ARBA" id="ARBA00022630"/>
    </source>
</evidence>
<dbReference type="EMBL" id="CAKC01000018">
    <property type="protein sequence ID" value="CCI86405.1"/>
    <property type="molecule type" value="Genomic_DNA"/>
</dbReference>
<dbReference type="PANTHER" id="PTHR43400:SF10">
    <property type="entry name" value="3-OXOSTEROID 1-DEHYDROGENASE"/>
    <property type="match status" value="1"/>
</dbReference>
<feature type="domain" description="FMN-binding" evidence="10">
    <location>
        <begin position="515"/>
        <end position="589"/>
    </location>
</feature>
<evidence type="ECO:0000256" key="3">
    <source>
        <dbReference type="ARBA" id="ARBA00013137"/>
    </source>
</evidence>
<evidence type="ECO:0000313" key="12">
    <source>
        <dbReference type="EMBL" id="KRN10058.1"/>
    </source>
</evidence>
<dbReference type="EMBL" id="AYZO01000035">
    <property type="protein sequence ID" value="KRN10058.1"/>
    <property type="molecule type" value="Genomic_DNA"/>
</dbReference>
<dbReference type="SUPFAM" id="SSF56425">
    <property type="entry name" value="Succinate dehydrogenase/fumarate reductase flavoprotein, catalytic domain"/>
    <property type="match status" value="1"/>
</dbReference>
<sequence>MGGAGATAARFAADEGAKVLLVDSAPEGYEGGNTRYSAQMISTTRDYGSEKKYFAALTKPMHYDEEVANTFVEGMANISTYLQKYLGVEHPYSYREDFIGNPKFAAFDKALRDNTVEYKDFPGADQHDVLGATHGFFDAGLWKKLRAEVVKRENIDVWFASPAKHLIMNDEVVVVGAQIEHEHVLRNIAATNGVVLATGGFENNQEMIEDYLGASRLIPLGTLYNKGIGIKLGKEAGAQMWHMNNFESLGLYHGTALKVAEGERGQLLLGHWPAATDGSVFLAGDDGSRYCCEEETNRHGHVYSHGYWRTPQNQDHPHIIFDQKQYAKFAEKGPVADVLERIIKAETLEELAEKIDANAEVLSRQINEFNKFVENGCDYAFHRDPKTMAKFDEVGPYYALAVQQTVLNTQGGPRRNARAEVVAPDNQPIPHLYSAGELGGVSAGRYQAGENIAECLISGKIAGQNAAWPKEKIADIEVVSTTEYDANSGASESEATNEHEFTTEDNQYLGTSDAGMGGTMTVRVTLGENKAIEQVEVLKQTETGIGQKAIQTLPNKMVEANTYEVDSVTGASATSRALKEAVKKAIESAE</sequence>
<dbReference type="PANTHER" id="PTHR43400">
    <property type="entry name" value="FUMARATE REDUCTASE"/>
    <property type="match status" value="1"/>
</dbReference>
<dbReference type="GO" id="GO:0033765">
    <property type="term" value="F:steroid dehydrogenase activity, acting on the CH-CH group of donors"/>
    <property type="evidence" value="ECO:0007669"/>
    <property type="project" value="UniProtKB-ARBA"/>
</dbReference>
<evidence type="ECO:0000256" key="2">
    <source>
        <dbReference type="ARBA" id="ARBA00001974"/>
    </source>
</evidence>
<dbReference type="SUPFAM" id="SSF51905">
    <property type="entry name" value="FAD/NAD(P)-binding domain"/>
    <property type="match status" value="1"/>
</dbReference>
<dbReference type="GO" id="GO:0016020">
    <property type="term" value="C:membrane"/>
    <property type="evidence" value="ECO:0007669"/>
    <property type="project" value="InterPro"/>
</dbReference>
<dbReference type="RefSeq" id="WP_008472333.1">
    <property type="nucleotide sequence ID" value="NZ_AYZO01000035.1"/>
</dbReference>
<dbReference type="SMART" id="SM00900">
    <property type="entry name" value="FMN_bind"/>
    <property type="match status" value="1"/>
</dbReference>
<reference evidence="11 13" key="1">
    <citation type="submission" date="2012-06" db="EMBL/GenBank/DDBJ databases">
        <title>Draft genome sequence of Lactobacillus gigeriorum CRBIP 24.85T, isolated from chicken crop.</title>
        <authorList>
            <person name="Cousin S."/>
            <person name="Ma L."/>
            <person name="Creno S."/>
            <person name="Clermont D."/>
            <person name="Loux V."/>
            <person name="Bizet C."/>
            <person name="Bouchier C."/>
        </authorList>
    </citation>
    <scope>NUCLEOTIDE SEQUENCE [LARGE SCALE GENOMIC DNA]</scope>
    <source>
        <strain evidence="13">CRBIP 24.85T</strain>
        <strain evidence="11">Type strain: CRBIP 24.85</strain>
    </source>
</reference>
<dbReference type="Gene3D" id="3.50.50.60">
    <property type="entry name" value="FAD/NAD(P)-binding domain"/>
    <property type="match status" value="1"/>
</dbReference>
<organism evidence="11 13">
    <name type="scientific">Lactobacillus gigeriorum DSM 23908 = CRBIP 24.85</name>
    <dbReference type="NCBI Taxonomy" id="1423751"/>
    <lineage>
        <taxon>Bacteria</taxon>
        <taxon>Bacillati</taxon>
        <taxon>Bacillota</taxon>
        <taxon>Bacilli</taxon>
        <taxon>Lactobacillales</taxon>
        <taxon>Lactobacillaceae</taxon>
        <taxon>Lactobacillus</taxon>
    </lineage>
</organism>
<keyword evidence="5" id="KW-0285">Flavoprotein</keyword>
<dbReference type="InterPro" id="IPR007329">
    <property type="entry name" value="FMN-bd"/>
</dbReference>
<evidence type="ECO:0000259" key="10">
    <source>
        <dbReference type="SMART" id="SM00900"/>
    </source>
</evidence>
<evidence type="ECO:0000313" key="14">
    <source>
        <dbReference type="Proteomes" id="UP000051521"/>
    </source>
</evidence>
<feature type="compositionally biased region" description="Polar residues" evidence="9">
    <location>
        <begin position="485"/>
        <end position="494"/>
    </location>
</feature>
<dbReference type="AlphaFoldDB" id="I7JZP4"/>
<dbReference type="Pfam" id="PF00890">
    <property type="entry name" value="FAD_binding_2"/>
    <property type="match status" value="1"/>
</dbReference>
<dbReference type="GO" id="GO:0008202">
    <property type="term" value="P:steroid metabolic process"/>
    <property type="evidence" value="ECO:0007669"/>
    <property type="project" value="UniProtKB-ARBA"/>
</dbReference>
<comment type="caution">
    <text evidence="11">The sequence shown here is derived from an EMBL/GenBank/DDBJ whole genome shotgun (WGS) entry which is preliminary data.</text>
</comment>
<dbReference type="Proteomes" id="UP000051521">
    <property type="component" value="Unassembled WGS sequence"/>
</dbReference>
<dbReference type="Gene3D" id="3.90.1010.20">
    <property type="match status" value="1"/>
</dbReference>
<dbReference type="GO" id="GO:0010181">
    <property type="term" value="F:FMN binding"/>
    <property type="evidence" value="ECO:0007669"/>
    <property type="project" value="InterPro"/>
</dbReference>
<reference evidence="12 14" key="2">
    <citation type="journal article" date="2015" name="Genome Announc.">
        <title>Expanding the biotechnology potential of lactobacilli through comparative genomics of 213 strains and associated genera.</title>
        <authorList>
            <person name="Sun Z."/>
            <person name="Harris H.M."/>
            <person name="McCann A."/>
            <person name="Guo C."/>
            <person name="Argimon S."/>
            <person name="Zhang W."/>
            <person name="Yang X."/>
            <person name="Jeffery I.B."/>
            <person name="Cooney J.C."/>
            <person name="Kagawa T.F."/>
            <person name="Liu W."/>
            <person name="Song Y."/>
            <person name="Salvetti E."/>
            <person name="Wrobel A."/>
            <person name="Rasinkangas P."/>
            <person name="Parkhill J."/>
            <person name="Rea M.C."/>
            <person name="O'Sullivan O."/>
            <person name="Ritari J."/>
            <person name="Douillard F.P."/>
            <person name="Paul Ross R."/>
            <person name="Yang R."/>
            <person name="Briner A.E."/>
            <person name="Felis G.E."/>
            <person name="de Vos W.M."/>
            <person name="Barrangou R."/>
            <person name="Klaenhammer T.R."/>
            <person name="Caufield P.W."/>
            <person name="Cui Y."/>
            <person name="Zhang H."/>
            <person name="O'Toole P.W."/>
        </authorList>
    </citation>
    <scope>NUCLEOTIDE SEQUENCE [LARGE SCALE GENOMIC DNA]</scope>
    <source>
        <strain evidence="12 14">DSM 23908</strain>
    </source>
</reference>
<dbReference type="Pfam" id="PF04205">
    <property type="entry name" value="FMN_bind"/>
    <property type="match status" value="1"/>
</dbReference>
<comment type="cofactor">
    <cofactor evidence="1">
        <name>FMN</name>
        <dbReference type="ChEBI" id="CHEBI:58210"/>
    </cofactor>
</comment>
<evidence type="ECO:0000256" key="1">
    <source>
        <dbReference type="ARBA" id="ARBA00001917"/>
    </source>
</evidence>
<dbReference type="EC" id="1.3.99.33" evidence="3"/>
<dbReference type="Proteomes" id="UP000009326">
    <property type="component" value="Unassembled WGS sequence"/>
</dbReference>
<evidence type="ECO:0000256" key="4">
    <source>
        <dbReference type="ARBA" id="ARBA00015872"/>
    </source>
</evidence>
<keyword evidence="6" id="KW-0274">FAD</keyword>
<dbReference type="Gene3D" id="3.90.700.10">
    <property type="entry name" value="Succinate dehydrogenase/fumarate reductase flavoprotein, catalytic domain"/>
    <property type="match status" value="1"/>
</dbReference>
<accession>I7JZP4</accession>
<dbReference type="InterPro" id="IPR027477">
    <property type="entry name" value="Succ_DH/fumarate_Rdtase_cat_sf"/>
</dbReference>
<evidence type="ECO:0000256" key="6">
    <source>
        <dbReference type="ARBA" id="ARBA00022827"/>
    </source>
</evidence>
<dbReference type="PATRIC" id="fig|1423751.3.peg.1264"/>
<name>I7JZP4_9LACO</name>